<dbReference type="InterPro" id="IPR011167">
    <property type="entry name" value="Fe_dep_fumarate_hydratase"/>
</dbReference>
<dbReference type="InterPro" id="IPR004646">
    <property type="entry name" value="Fe-S_hydro-lyase_TtdA-typ_cat"/>
</dbReference>
<proteinExistence type="inferred from homology"/>
<dbReference type="EC" id="4.2.1.2" evidence="5"/>
<evidence type="ECO:0000256" key="11">
    <source>
        <dbReference type="ARBA" id="ARBA00023239"/>
    </source>
</evidence>
<dbReference type="Pfam" id="PF05681">
    <property type="entry name" value="Fumerase"/>
    <property type="match status" value="1"/>
</dbReference>
<dbReference type="EMBL" id="JALLKP010000001">
    <property type="protein sequence ID" value="KAK2197545.1"/>
    <property type="molecule type" value="Genomic_DNA"/>
</dbReference>
<evidence type="ECO:0000313" key="15">
    <source>
        <dbReference type="Proteomes" id="UP001214638"/>
    </source>
</evidence>
<dbReference type="GeneID" id="94334845"/>
<dbReference type="GO" id="GO:0051539">
    <property type="term" value="F:4 iron, 4 sulfur cluster binding"/>
    <property type="evidence" value="ECO:0007669"/>
    <property type="project" value="UniProtKB-KW"/>
</dbReference>
<evidence type="ECO:0000313" key="14">
    <source>
        <dbReference type="EMBL" id="KAK2197545.1"/>
    </source>
</evidence>
<dbReference type="PANTHER" id="PTHR30389">
    <property type="entry name" value="FUMARATE HYDRATASE-RELATED"/>
    <property type="match status" value="1"/>
</dbReference>
<evidence type="ECO:0000256" key="7">
    <source>
        <dbReference type="ARBA" id="ARBA00022532"/>
    </source>
</evidence>
<evidence type="ECO:0000256" key="1">
    <source>
        <dbReference type="ARBA" id="ARBA00001966"/>
    </source>
</evidence>
<dbReference type="InterPro" id="IPR036660">
    <property type="entry name" value="Fe-S_hydroAse_TtdB_cat_sf"/>
</dbReference>
<keyword evidence="9" id="KW-0408">Iron</keyword>
<feature type="domain" description="Fe-S hydro-lyase tartrate dehydratase beta-type catalytic" evidence="13">
    <location>
        <begin position="371"/>
        <end position="575"/>
    </location>
</feature>
<dbReference type="GO" id="GO:0006099">
    <property type="term" value="P:tricarboxylic acid cycle"/>
    <property type="evidence" value="ECO:0007669"/>
    <property type="project" value="UniProtKB-KW"/>
</dbReference>
<evidence type="ECO:0000256" key="9">
    <source>
        <dbReference type="ARBA" id="ARBA00023004"/>
    </source>
</evidence>
<dbReference type="Gene3D" id="3.20.130.10">
    <property type="entry name" value="Fe-S hydro-lyase, tartrate dehydratase beta-type, catalytic domain"/>
    <property type="match status" value="1"/>
</dbReference>
<evidence type="ECO:0000256" key="4">
    <source>
        <dbReference type="ARBA" id="ARBA00011738"/>
    </source>
</evidence>
<dbReference type="GO" id="GO:0046872">
    <property type="term" value="F:metal ion binding"/>
    <property type="evidence" value="ECO:0007669"/>
    <property type="project" value="UniProtKB-KW"/>
</dbReference>
<dbReference type="GO" id="GO:0004333">
    <property type="term" value="F:fumarate hydratase activity"/>
    <property type="evidence" value="ECO:0007669"/>
    <property type="project" value="UniProtKB-EC"/>
</dbReference>
<comment type="similarity">
    <text evidence="3">Belongs to the class-I fumarase family.</text>
</comment>
<dbReference type="Proteomes" id="UP001214638">
    <property type="component" value="Unassembled WGS sequence"/>
</dbReference>
<reference evidence="14" key="1">
    <citation type="journal article" date="2023" name="Nat. Microbiol.">
        <title>Babesia duncani multi-omics identifies virulence factors and drug targets.</title>
        <authorList>
            <person name="Singh P."/>
            <person name="Lonardi S."/>
            <person name="Liang Q."/>
            <person name="Vydyam P."/>
            <person name="Khabirova E."/>
            <person name="Fang T."/>
            <person name="Gihaz S."/>
            <person name="Thekkiniath J."/>
            <person name="Munshi M."/>
            <person name="Abel S."/>
            <person name="Ciampossin L."/>
            <person name="Batugedara G."/>
            <person name="Gupta M."/>
            <person name="Lu X.M."/>
            <person name="Lenz T."/>
            <person name="Chakravarty S."/>
            <person name="Cornillot E."/>
            <person name="Hu Y."/>
            <person name="Ma W."/>
            <person name="Gonzalez L.M."/>
            <person name="Sanchez S."/>
            <person name="Estrada K."/>
            <person name="Sanchez-Flores A."/>
            <person name="Montero E."/>
            <person name="Harb O.S."/>
            <person name="Le Roch K.G."/>
            <person name="Mamoun C.B."/>
        </authorList>
    </citation>
    <scope>NUCLEOTIDE SEQUENCE</scope>
    <source>
        <strain evidence="14">WA1</strain>
    </source>
</reference>
<dbReference type="InterPro" id="IPR004647">
    <property type="entry name" value="Fe-S_hydro-lyase_TtdB-typ_cat"/>
</dbReference>
<gene>
    <name evidence="14" type="ORF">BdWA1_000547</name>
</gene>
<keyword evidence="11" id="KW-0456">Lyase</keyword>
<dbReference type="AlphaFoldDB" id="A0AAD9UQ70"/>
<evidence type="ECO:0000259" key="12">
    <source>
        <dbReference type="Pfam" id="PF05681"/>
    </source>
</evidence>
<evidence type="ECO:0000256" key="2">
    <source>
        <dbReference type="ARBA" id="ARBA00004859"/>
    </source>
</evidence>
<keyword evidence="8" id="KW-0479">Metal-binding</keyword>
<comment type="subunit">
    <text evidence="4">Homodimer.</text>
</comment>
<accession>A0AAD9UQ70</accession>
<keyword evidence="7" id="KW-0816">Tricarboxylic acid cycle</keyword>
<protein>
    <recommendedName>
        <fullName evidence="5">fumarate hydratase</fullName>
        <ecNumber evidence="5">4.2.1.2</ecNumber>
    </recommendedName>
</protein>
<dbReference type="KEGG" id="bdw:94334845"/>
<evidence type="ECO:0000256" key="10">
    <source>
        <dbReference type="ARBA" id="ARBA00023014"/>
    </source>
</evidence>
<dbReference type="PIRSF" id="PIRSF001394">
    <property type="entry name" value="Fe_dep_fumar_hy"/>
    <property type="match status" value="1"/>
</dbReference>
<evidence type="ECO:0000256" key="5">
    <source>
        <dbReference type="ARBA" id="ARBA00012921"/>
    </source>
</evidence>
<comment type="caution">
    <text evidence="14">The sequence shown here is derived from an EMBL/GenBank/DDBJ whole genome shotgun (WGS) entry which is preliminary data.</text>
</comment>
<keyword evidence="6" id="KW-0004">4Fe-4S</keyword>
<evidence type="ECO:0000256" key="3">
    <source>
        <dbReference type="ARBA" id="ARBA00008876"/>
    </source>
</evidence>
<sequence>MTPNGCKNCKFSTGSAGGACIEKTEKSTASDAPAFDTRFVDPLAGGFNGNSMIFDRIDDLSDLLTSVEVQHPFAGDGKLLVIPPELLERLTTRAFVDIMHYLRASHLQQLRNILDDPESSNNDKFVSMQLLKNACVAAGKILPGCQDTGTAIVLGKRGNLIASKEDANAIARGVYNAYVTKKFRYSQMAPLSMYKETNTKCNLPAQIELYSCDGSKFELLFIAKGGGSANKTFLYQQTKAILTEQALTDFLLEHISSIGTSACPPYHLAIVIGGLSAEMTLKTVKLASCHHLDSLPTMGSEFAGAFRDIEMESKILEKTRQIGIGAQFGGKHFCHDVRVIRLPRHGASCPIGIGVSCSADRQIVAKIDPSGVYLERLEHDPAQFLPDISIGTPLEEIKIDLDVGMEKLLETIRQYPVKTRLSLSGTLIVARDIAHARIDEILTKTGDIPAYMKEHPIYYAGPAKRPEGHVSGSFGPTTAGRMDAYAERFMSHGASLITFAKGNRSRAFVAACKKYKGIYLGSVGGPAALISSECIESVQVIDFPDLGMEAVHKIKIKNFPAFVVVDSQGNDLYSQFVP</sequence>
<evidence type="ECO:0000259" key="13">
    <source>
        <dbReference type="Pfam" id="PF05683"/>
    </source>
</evidence>
<dbReference type="RefSeq" id="XP_067804387.1">
    <property type="nucleotide sequence ID" value="XM_067945596.1"/>
</dbReference>
<feature type="domain" description="Fe-S hydro-lyase tartrate dehydratase alpha-type catalytic" evidence="12">
    <location>
        <begin position="91"/>
        <end position="365"/>
    </location>
</feature>
<dbReference type="NCBIfam" id="TIGR00723">
    <property type="entry name" value="ttdB_fumA_fumB"/>
    <property type="match status" value="1"/>
</dbReference>
<comment type="cofactor">
    <cofactor evidence="1">
        <name>[4Fe-4S] cluster</name>
        <dbReference type="ChEBI" id="CHEBI:49883"/>
    </cofactor>
</comment>
<evidence type="ECO:0000256" key="8">
    <source>
        <dbReference type="ARBA" id="ARBA00022723"/>
    </source>
</evidence>
<dbReference type="SUPFAM" id="SSF117457">
    <property type="entry name" value="FumA C-terminal domain-like"/>
    <property type="match status" value="1"/>
</dbReference>
<evidence type="ECO:0000256" key="6">
    <source>
        <dbReference type="ARBA" id="ARBA00022485"/>
    </source>
</evidence>
<name>A0AAD9UQ70_9APIC</name>
<organism evidence="14 15">
    <name type="scientific">Babesia duncani</name>
    <dbReference type="NCBI Taxonomy" id="323732"/>
    <lineage>
        <taxon>Eukaryota</taxon>
        <taxon>Sar</taxon>
        <taxon>Alveolata</taxon>
        <taxon>Apicomplexa</taxon>
        <taxon>Aconoidasida</taxon>
        <taxon>Piroplasmida</taxon>
        <taxon>Babesiidae</taxon>
        <taxon>Babesia</taxon>
    </lineage>
</organism>
<dbReference type="InterPro" id="IPR051208">
    <property type="entry name" value="Class-I_Fumarase/Tartrate_DH"/>
</dbReference>
<dbReference type="PANTHER" id="PTHR30389:SF0">
    <property type="entry name" value="FUMARATE HYDRATASE CLASS I, AEROBIC"/>
    <property type="match status" value="1"/>
</dbReference>
<keyword evidence="15" id="KW-1185">Reference proteome</keyword>
<dbReference type="Pfam" id="PF05683">
    <property type="entry name" value="Fumerase_C"/>
    <property type="match status" value="1"/>
</dbReference>
<keyword evidence="10" id="KW-0411">Iron-sulfur</keyword>
<comment type="pathway">
    <text evidence="2">Carbohydrate metabolism; tricarboxylic acid cycle; (S)-malate from fumarate: step 1/1.</text>
</comment>